<sequence>MRKPVVASRGIGLLVVAALHLLTIYLVTRPRTQIAQVLAARSTNIVFLAPPAPRRAAAPVSVPPVPTSASARERRTVALSPAREPAQRQPQPITMVAPVAEAPAVTNTPAEPDWTQPAAKLGADSLVERAKKSVGAIDRDLRAKSLNMTDRKPMAEQTALASNIASAFKRQATTVEEVLMDDGSRMSKVHTPSGTYCAYKESNAVTGGRDPFKDGVRTKVTSCPR</sequence>
<accession>A0A1I4HSH5</accession>
<feature type="compositionally biased region" description="Low complexity" evidence="1">
    <location>
        <begin position="81"/>
        <end position="90"/>
    </location>
</feature>
<keyword evidence="2" id="KW-0812">Transmembrane</keyword>
<organism evidence="3 4">
    <name type="scientific">Rugamonas rubra</name>
    <dbReference type="NCBI Taxonomy" id="758825"/>
    <lineage>
        <taxon>Bacteria</taxon>
        <taxon>Pseudomonadati</taxon>
        <taxon>Pseudomonadota</taxon>
        <taxon>Betaproteobacteria</taxon>
        <taxon>Burkholderiales</taxon>
        <taxon>Oxalobacteraceae</taxon>
        <taxon>Telluria group</taxon>
        <taxon>Rugamonas</taxon>
    </lineage>
</organism>
<dbReference type="STRING" id="758825.SAMN02982985_00202"/>
<proteinExistence type="predicted"/>
<protein>
    <submittedName>
        <fullName evidence="3">Uncharacterized protein</fullName>
    </submittedName>
</protein>
<evidence type="ECO:0000313" key="4">
    <source>
        <dbReference type="Proteomes" id="UP000199470"/>
    </source>
</evidence>
<evidence type="ECO:0000313" key="3">
    <source>
        <dbReference type="EMBL" id="SFL45085.1"/>
    </source>
</evidence>
<reference evidence="3 4" key="1">
    <citation type="submission" date="2016-10" db="EMBL/GenBank/DDBJ databases">
        <authorList>
            <person name="de Groot N.N."/>
        </authorList>
    </citation>
    <scope>NUCLEOTIDE SEQUENCE [LARGE SCALE GENOMIC DNA]</scope>
    <source>
        <strain evidence="3 4">ATCC 43154</strain>
    </source>
</reference>
<keyword evidence="2" id="KW-0472">Membrane</keyword>
<dbReference type="EMBL" id="FOTW01000004">
    <property type="protein sequence ID" value="SFL45085.1"/>
    <property type="molecule type" value="Genomic_DNA"/>
</dbReference>
<feature type="region of interest" description="Disordered" evidence="1">
    <location>
        <begin position="56"/>
        <end position="90"/>
    </location>
</feature>
<name>A0A1I4HSH5_9BURK</name>
<feature type="region of interest" description="Disordered" evidence="1">
    <location>
        <begin position="204"/>
        <end position="225"/>
    </location>
</feature>
<feature type="transmembrane region" description="Helical" evidence="2">
    <location>
        <begin position="6"/>
        <end position="27"/>
    </location>
</feature>
<keyword evidence="2" id="KW-1133">Transmembrane helix</keyword>
<evidence type="ECO:0000256" key="1">
    <source>
        <dbReference type="SAM" id="MobiDB-lite"/>
    </source>
</evidence>
<keyword evidence="4" id="KW-1185">Reference proteome</keyword>
<evidence type="ECO:0000256" key="2">
    <source>
        <dbReference type="SAM" id="Phobius"/>
    </source>
</evidence>
<dbReference type="AlphaFoldDB" id="A0A1I4HSH5"/>
<gene>
    <name evidence="3" type="ORF">SAMN02982985_00202</name>
</gene>
<dbReference type="Proteomes" id="UP000199470">
    <property type="component" value="Unassembled WGS sequence"/>
</dbReference>